<dbReference type="Proteomes" id="UP000266841">
    <property type="component" value="Unassembled WGS sequence"/>
</dbReference>
<dbReference type="AlphaFoldDB" id="K0SE10"/>
<comment type="caution">
    <text evidence="2">The sequence shown here is derived from an EMBL/GenBank/DDBJ whole genome shotgun (WGS) entry which is preliminary data.</text>
</comment>
<evidence type="ECO:0000313" key="2">
    <source>
        <dbReference type="EMBL" id="EJK56897.1"/>
    </source>
</evidence>
<evidence type="ECO:0000256" key="1">
    <source>
        <dbReference type="SAM" id="MobiDB-lite"/>
    </source>
</evidence>
<proteinExistence type="predicted"/>
<evidence type="ECO:0000313" key="3">
    <source>
        <dbReference type="Proteomes" id="UP000266841"/>
    </source>
</evidence>
<gene>
    <name evidence="2" type="ORF">THAOC_23123</name>
</gene>
<sequence>EEAHRDGRAVDDTGRARPGHGVSQARVQLPRREGQRLLPVHLVHHLRRDGPVRPRLRGDSRRGRQEHDGHAFEPLRSAEHQPAAPRSTTPTTRTRPRAASPASCTKRRTTERLVSTLSTAGAVPDVSSEDALSLVSERASERLDGGSQAASYRLTSLMESNVIFGKALDAVKEYRATHRHNSGWQGKGRVVVTADEGKAHDLEVAEIIRNHRQVWVVTEKGAAPPSEGTLITSDRNAAGEYFWKDCQSEDEATEFRYSHDDFYSRNKDQAAEEERDSVNRLPTEYESEYLKPSYCS</sequence>
<feature type="region of interest" description="Disordered" evidence="1">
    <location>
        <begin position="1"/>
        <end position="120"/>
    </location>
</feature>
<reference evidence="2 3" key="1">
    <citation type="journal article" date="2012" name="Genome Biol.">
        <title>Genome and low-iron response of an oceanic diatom adapted to chronic iron limitation.</title>
        <authorList>
            <person name="Lommer M."/>
            <person name="Specht M."/>
            <person name="Roy A.S."/>
            <person name="Kraemer L."/>
            <person name="Andreson R."/>
            <person name="Gutowska M.A."/>
            <person name="Wolf J."/>
            <person name="Bergner S.V."/>
            <person name="Schilhabel M.B."/>
            <person name="Klostermeier U.C."/>
            <person name="Beiko R.G."/>
            <person name="Rosenstiel P."/>
            <person name="Hippler M."/>
            <person name="Laroche J."/>
        </authorList>
    </citation>
    <scope>NUCLEOTIDE SEQUENCE [LARGE SCALE GENOMIC DNA]</scope>
    <source>
        <strain evidence="2 3">CCMP1005</strain>
    </source>
</reference>
<feature type="compositionally biased region" description="Basic and acidic residues" evidence="1">
    <location>
        <begin position="1"/>
        <end position="15"/>
    </location>
</feature>
<dbReference type="EMBL" id="AGNL01030205">
    <property type="protein sequence ID" value="EJK56897.1"/>
    <property type="molecule type" value="Genomic_DNA"/>
</dbReference>
<keyword evidence="3" id="KW-1185">Reference proteome</keyword>
<feature type="compositionally biased region" description="Low complexity" evidence="1">
    <location>
        <begin position="82"/>
        <end position="103"/>
    </location>
</feature>
<protein>
    <submittedName>
        <fullName evidence="2">Uncharacterized protein</fullName>
    </submittedName>
</protein>
<feature type="compositionally biased region" description="Basic and acidic residues" evidence="1">
    <location>
        <begin position="48"/>
        <end position="79"/>
    </location>
</feature>
<feature type="compositionally biased region" description="Basic and acidic residues" evidence="1">
    <location>
        <begin position="263"/>
        <end position="278"/>
    </location>
</feature>
<feature type="non-terminal residue" evidence="2">
    <location>
        <position position="1"/>
    </location>
</feature>
<organism evidence="2 3">
    <name type="scientific">Thalassiosira oceanica</name>
    <name type="common">Marine diatom</name>
    <dbReference type="NCBI Taxonomy" id="159749"/>
    <lineage>
        <taxon>Eukaryota</taxon>
        <taxon>Sar</taxon>
        <taxon>Stramenopiles</taxon>
        <taxon>Ochrophyta</taxon>
        <taxon>Bacillariophyta</taxon>
        <taxon>Coscinodiscophyceae</taxon>
        <taxon>Thalassiosirophycidae</taxon>
        <taxon>Thalassiosirales</taxon>
        <taxon>Thalassiosiraceae</taxon>
        <taxon>Thalassiosira</taxon>
    </lineage>
</organism>
<accession>K0SE10</accession>
<name>K0SE10_THAOC</name>
<feature type="region of interest" description="Disordered" evidence="1">
    <location>
        <begin position="263"/>
        <end position="283"/>
    </location>
</feature>